<dbReference type="Proteomes" id="UP001151760">
    <property type="component" value="Unassembled WGS sequence"/>
</dbReference>
<dbReference type="EMBL" id="BQNB010020105">
    <property type="protein sequence ID" value="GJT92392.1"/>
    <property type="molecule type" value="Genomic_DNA"/>
</dbReference>
<feature type="region of interest" description="Disordered" evidence="1">
    <location>
        <begin position="1"/>
        <end position="54"/>
    </location>
</feature>
<evidence type="ECO:0000256" key="1">
    <source>
        <dbReference type="SAM" id="MobiDB-lite"/>
    </source>
</evidence>
<evidence type="ECO:0000313" key="2">
    <source>
        <dbReference type="EMBL" id="GJT92392.1"/>
    </source>
</evidence>
<gene>
    <name evidence="2" type="ORF">Tco_1081237</name>
</gene>
<accession>A0ABQ5HZ46</accession>
<evidence type="ECO:0000313" key="3">
    <source>
        <dbReference type="Proteomes" id="UP001151760"/>
    </source>
</evidence>
<organism evidence="2 3">
    <name type="scientific">Tanacetum coccineum</name>
    <dbReference type="NCBI Taxonomy" id="301880"/>
    <lineage>
        <taxon>Eukaryota</taxon>
        <taxon>Viridiplantae</taxon>
        <taxon>Streptophyta</taxon>
        <taxon>Embryophyta</taxon>
        <taxon>Tracheophyta</taxon>
        <taxon>Spermatophyta</taxon>
        <taxon>Magnoliopsida</taxon>
        <taxon>eudicotyledons</taxon>
        <taxon>Gunneridae</taxon>
        <taxon>Pentapetalae</taxon>
        <taxon>asterids</taxon>
        <taxon>campanulids</taxon>
        <taxon>Asterales</taxon>
        <taxon>Asteraceae</taxon>
        <taxon>Asteroideae</taxon>
        <taxon>Anthemideae</taxon>
        <taxon>Anthemidinae</taxon>
        <taxon>Tanacetum</taxon>
    </lineage>
</organism>
<name>A0ABQ5HZ46_9ASTR</name>
<proteinExistence type="predicted"/>
<reference evidence="2" key="2">
    <citation type="submission" date="2022-01" db="EMBL/GenBank/DDBJ databases">
        <authorList>
            <person name="Yamashiro T."/>
            <person name="Shiraishi A."/>
            <person name="Satake H."/>
            <person name="Nakayama K."/>
        </authorList>
    </citation>
    <scope>NUCLEOTIDE SEQUENCE</scope>
</reference>
<reference evidence="2" key="1">
    <citation type="journal article" date="2022" name="Int. J. Mol. Sci.">
        <title>Draft Genome of Tanacetum Coccineum: Genomic Comparison of Closely Related Tanacetum-Family Plants.</title>
        <authorList>
            <person name="Yamashiro T."/>
            <person name="Shiraishi A."/>
            <person name="Nakayama K."/>
            <person name="Satake H."/>
        </authorList>
    </citation>
    <scope>NUCLEOTIDE SEQUENCE</scope>
</reference>
<sequence length="426" mass="47830">MGILSRRSIRARCSPKPAPTSVRDLIKVSRKHRKPRSEYNNQDKKDFPKNHRGGSGLSDFDKFVKMGGKGAPISDFPLINHAAQFKARTERKSSGLSFKEAVEVSKIRKLLEVGRLDFDSKAILLVKAMVLTTRMGEIGKLPVFPRNNSRVSWKDNTEGDCGKSENVPSPIHVGSGDSFVRHVGPKENLNSSPCTSGLPPSPPYELFQTHYSPNVDFVKATPDLSPRPVEGAVNPVDARPIPDLNDTPILDGLKLKRVVSLLEDDQINSVINCLTAKSTWDDLILYHEGPSDVKESRVMDLKLCYHTFKFKEDSQDSLDDEEDTRSSQEYMNDLEEEYQARALLAKSKRFFKKGTQRFSSAKETDQTECNKYAKKGKNKGLIVESYNWDEEEVSSDDNEVPEVKALMDFADEERVSVSKKSARNGE</sequence>
<protein>
    <submittedName>
        <fullName evidence="2">Uncharacterized protein</fullName>
    </submittedName>
</protein>
<comment type="caution">
    <text evidence="2">The sequence shown here is derived from an EMBL/GenBank/DDBJ whole genome shotgun (WGS) entry which is preliminary data.</text>
</comment>
<keyword evidence="3" id="KW-1185">Reference proteome</keyword>